<keyword evidence="3" id="KW-1185">Reference proteome</keyword>
<accession>A0ABV0YX51</accession>
<gene>
    <name evidence="2" type="ORF">AMECASPLE_002955</name>
</gene>
<evidence type="ECO:0000256" key="1">
    <source>
        <dbReference type="SAM" id="Phobius"/>
    </source>
</evidence>
<proteinExistence type="predicted"/>
<keyword evidence="1" id="KW-0812">Transmembrane</keyword>
<keyword evidence="1" id="KW-1133">Transmembrane helix</keyword>
<comment type="caution">
    <text evidence="2">The sequence shown here is derived from an EMBL/GenBank/DDBJ whole genome shotgun (WGS) entry which is preliminary data.</text>
</comment>
<dbReference type="Proteomes" id="UP001469553">
    <property type="component" value="Unassembled WGS sequence"/>
</dbReference>
<evidence type="ECO:0000313" key="3">
    <source>
        <dbReference type="Proteomes" id="UP001469553"/>
    </source>
</evidence>
<name>A0ABV0YX51_9TELE</name>
<dbReference type="EMBL" id="JAHRIP010047137">
    <property type="protein sequence ID" value="MEQ2298215.1"/>
    <property type="molecule type" value="Genomic_DNA"/>
</dbReference>
<reference evidence="2 3" key="1">
    <citation type="submission" date="2021-06" db="EMBL/GenBank/DDBJ databases">
        <authorList>
            <person name="Palmer J.M."/>
        </authorList>
    </citation>
    <scope>NUCLEOTIDE SEQUENCE [LARGE SCALE GENOMIC DNA]</scope>
    <source>
        <strain evidence="2 3">AS_MEX2019</strain>
        <tissue evidence="2">Muscle</tissue>
    </source>
</reference>
<protein>
    <submittedName>
        <fullName evidence="2">Uncharacterized protein</fullName>
    </submittedName>
</protein>
<feature type="transmembrane region" description="Helical" evidence="1">
    <location>
        <begin position="33"/>
        <end position="52"/>
    </location>
</feature>
<evidence type="ECO:0000313" key="2">
    <source>
        <dbReference type="EMBL" id="MEQ2298215.1"/>
    </source>
</evidence>
<sequence>MTLVVDKPPGGEGVGPEETAWEYGVSSFVVPPWILLVVPVLPDLVLLLSYPFGSQACHHRVLDAQLPTCPPSNKLLTFGKHRPSIQELTSPPGLLILPATWTFRRSRPEFLIHIISLLNKNLKLHLSPESFCMSVKKLGKTMTVFSVLFIYSTNKRLSYSLKGHFYIIRHY</sequence>
<keyword evidence="1" id="KW-0472">Membrane</keyword>
<organism evidence="2 3">
    <name type="scientific">Ameca splendens</name>
    <dbReference type="NCBI Taxonomy" id="208324"/>
    <lineage>
        <taxon>Eukaryota</taxon>
        <taxon>Metazoa</taxon>
        <taxon>Chordata</taxon>
        <taxon>Craniata</taxon>
        <taxon>Vertebrata</taxon>
        <taxon>Euteleostomi</taxon>
        <taxon>Actinopterygii</taxon>
        <taxon>Neopterygii</taxon>
        <taxon>Teleostei</taxon>
        <taxon>Neoteleostei</taxon>
        <taxon>Acanthomorphata</taxon>
        <taxon>Ovalentaria</taxon>
        <taxon>Atherinomorphae</taxon>
        <taxon>Cyprinodontiformes</taxon>
        <taxon>Goodeidae</taxon>
        <taxon>Ameca</taxon>
    </lineage>
</organism>